<accession>A0A1A9WJ91</accession>
<evidence type="ECO:0000313" key="2">
    <source>
        <dbReference type="Proteomes" id="UP000091820"/>
    </source>
</evidence>
<dbReference type="Proteomes" id="UP000091820">
    <property type="component" value="Unassembled WGS sequence"/>
</dbReference>
<reference evidence="2" key="1">
    <citation type="submission" date="2014-03" db="EMBL/GenBank/DDBJ databases">
        <authorList>
            <person name="Aksoy S."/>
            <person name="Warren W."/>
            <person name="Wilson R.K."/>
        </authorList>
    </citation>
    <scope>NUCLEOTIDE SEQUENCE [LARGE SCALE GENOMIC DNA]</scope>
    <source>
        <strain evidence="2">IAEA</strain>
    </source>
</reference>
<sequence length="118" mass="13539">MDSSTYNMLDLNVRVCVQQLFFSTSSTFFARLFLQCIFWTKATFLCVLTDGLEFLNPSSESFSKEHGPKEIVNRTVGNTTQVIASAHPQDYSYVVKDAVEVQLRHIQLLHMYHIETVL</sequence>
<dbReference type="AlphaFoldDB" id="A0A1A9WJ91"/>
<dbReference type="VEuPathDB" id="VectorBase:GBRI021825"/>
<proteinExistence type="predicted"/>
<name>A0A1A9WJ91_9MUSC</name>
<protein>
    <submittedName>
        <fullName evidence="1">Uncharacterized protein</fullName>
    </submittedName>
</protein>
<keyword evidence="2" id="KW-1185">Reference proteome</keyword>
<dbReference type="EnsemblMetazoa" id="GBRI021825-RA">
    <property type="protein sequence ID" value="GBRI021825-PA"/>
    <property type="gene ID" value="GBRI021825"/>
</dbReference>
<reference evidence="1" key="2">
    <citation type="submission" date="2020-05" db="UniProtKB">
        <authorList>
            <consortium name="EnsemblMetazoa"/>
        </authorList>
    </citation>
    <scope>IDENTIFICATION</scope>
    <source>
        <strain evidence="1">IAEA</strain>
    </source>
</reference>
<organism evidence="1 2">
    <name type="scientific">Glossina brevipalpis</name>
    <dbReference type="NCBI Taxonomy" id="37001"/>
    <lineage>
        <taxon>Eukaryota</taxon>
        <taxon>Metazoa</taxon>
        <taxon>Ecdysozoa</taxon>
        <taxon>Arthropoda</taxon>
        <taxon>Hexapoda</taxon>
        <taxon>Insecta</taxon>
        <taxon>Pterygota</taxon>
        <taxon>Neoptera</taxon>
        <taxon>Endopterygota</taxon>
        <taxon>Diptera</taxon>
        <taxon>Brachycera</taxon>
        <taxon>Muscomorpha</taxon>
        <taxon>Hippoboscoidea</taxon>
        <taxon>Glossinidae</taxon>
        <taxon>Glossina</taxon>
    </lineage>
</organism>
<evidence type="ECO:0000313" key="1">
    <source>
        <dbReference type="EnsemblMetazoa" id="GBRI021825-PA"/>
    </source>
</evidence>